<dbReference type="InterPro" id="IPR001841">
    <property type="entry name" value="Znf_RING"/>
</dbReference>
<sequence>MDSKENVTSCPVCMKIYCDPRSLACGHSFCLQCLKGVAGNKHTFPCPICRFDVDLRYTNVDQLPKNYVLCNVIEALYKKHPSMCLDHDKSLDLFCQGCDLVICSKCLTMQHKRHDFEDIEKIYTERNKQLVAFLKSTNHLSSKTQEKSKAVKQSRLLMEKNIDSISKTVENTFKKWNDALQKQHHCIASYVYQKRNQKIKVFVEAECILAGLMTTLTGLETDINKLRSKDTAFVVQQYGSIKTRHEDTERKVLHDIETCFTPPDNLVIEVYAPWIEEAINNIKPIDMKQAQSRPKPQTIAAIQEENAILM</sequence>
<dbReference type="InterPro" id="IPR000315">
    <property type="entry name" value="Znf_B-box"/>
</dbReference>
<keyword evidence="1" id="KW-0479">Metal-binding</keyword>
<reference evidence="7 8" key="1">
    <citation type="submission" date="2024-11" db="EMBL/GenBank/DDBJ databases">
        <title>Chromosome-level genome assembly of the freshwater bivalve Anodonta woodiana.</title>
        <authorList>
            <person name="Chen X."/>
        </authorList>
    </citation>
    <scope>NUCLEOTIDE SEQUENCE [LARGE SCALE GENOMIC DNA]</scope>
    <source>
        <strain evidence="7">MN2024</strain>
        <tissue evidence="7">Gills</tissue>
    </source>
</reference>
<dbReference type="PROSITE" id="PS00518">
    <property type="entry name" value="ZF_RING_1"/>
    <property type="match status" value="1"/>
</dbReference>
<proteinExistence type="predicted"/>
<dbReference type="Pfam" id="PF00643">
    <property type="entry name" value="zf-B_box"/>
    <property type="match status" value="1"/>
</dbReference>
<protein>
    <submittedName>
        <fullName evidence="7">Uncharacterized protein</fullName>
    </submittedName>
</protein>
<evidence type="ECO:0000259" key="6">
    <source>
        <dbReference type="PROSITE" id="PS50119"/>
    </source>
</evidence>
<evidence type="ECO:0000256" key="1">
    <source>
        <dbReference type="ARBA" id="ARBA00022723"/>
    </source>
</evidence>
<accession>A0ABD3X0H9</accession>
<evidence type="ECO:0000256" key="3">
    <source>
        <dbReference type="ARBA" id="ARBA00022833"/>
    </source>
</evidence>
<keyword evidence="2 4" id="KW-0863">Zinc-finger</keyword>
<dbReference type="Proteomes" id="UP001634394">
    <property type="component" value="Unassembled WGS sequence"/>
</dbReference>
<dbReference type="InterPro" id="IPR013083">
    <property type="entry name" value="Znf_RING/FYVE/PHD"/>
</dbReference>
<organism evidence="7 8">
    <name type="scientific">Sinanodonta woodiana</name>
    <name type="common">Chinese pond mussel</name>
    <name type="synonym">Anodonta woodiana</name>
    <dbReference type="NCBI Taxonomy" id="1069815"/>
    <lineage>
        <taxon>Eukaryota</taxon>
        <taxon>Metazoa</taxon>
        <taxon>Spiralia</taxon>
        <taxon>Lophotrochozoa</taxon>
        <taxon>Mollusca</taxon>
        <taxon>Bivalvia</taxon>
        <taxon>Autobranchia</taxon>
        <taxon>Heteroconchia</taxon>
        <taxon>Palaeoheterodonta</taxon>
        <taxon>Unionida</taxon>
        <taxon>Unionoidea</taxon>
        <taxon>Unionidae</taxon>
        <taxon>Unioninae</taxon>
        <taxon>Sinanodonta</taxon>
    </lineage>
</organism>
<dbReference type="AlphaFoldDB" id="A0ABD3X0H9"/>
<dbReference type="EMBL" id="JBJQND010000004">
    <property type="protein sequence ID" value="KAL3879226.1"/>
    <property type="molecule type" value="Genomic_DNA"/>
</dbReference>
<dbReference type="SMART" id="SM00184">
    <property type="entry name" value="RING"/>
    <property type="match status" value="1"/>
</dbReference>
<dbReference type="InterPro" id="IPR047153">
    <property type="entry name" value="TRIM45/56/19-like"/>
</dbReference>
<feature type="domain" description="B box-type" evidence="6">
    <location>
        <begin position="79"/>
        <end position="119"/>
    </location>
</feature>
<evidence type="ECO:0000256" key="2">
    <source>
        <dbReference type="ARBA" id="ARBA00022771"/>
    </source>
</evidence>
<dbReference type="Gene3D" id="3.30.40.10">
    <property type="entry name" value="Zinc/RING finger domain, C3HC4 (zinc finger)"/>
    <property type="match status" value="1"/>
</dbReference>
<dbReference type="SMART" id="SM00336">
    <property type="entry name" value="BBOX"/>
    <property type="match status" value="1"/>
</dbReference>
<dbReference type="SUPFAM" id="SSF57845">
    <property type="entry name" value="B-box zinc-binding domain"/>
    <property type="match status" value="1"/>
</dbReference>
<evidence type="ECO:0000313" key="8">
    <source>
        <dbReference type="Proteomes" id="UP001634394"/>
    </source>
</evidence>
<dbReference type="InterPro" id="IPR017907">
    <property type="entry name" value="Znf_RING_CS"/>
</dbReference>
<evidence type="ECO:0000256" key="4">
    <source>
        <dbReference type="PROSITE-ProRule" id="PRU00024"/>
    </source>
</evidence>
<dbReference type="SUPFAM" id="SSF57850">
    <property type="entry name" value="RING/U-box"/>
    <property type="match status" value="1"/>
</dbReference>
<dbReference type="PROSITE" id="PS50089">
    <property type="entry name" value="ZF_RING_2"/>
    <property type="match status" value="1"/>
</dbReference>
<name>A0ABD3X0H9_SINWO</name>
<evidence type="ECO:0000313" key="7">
    <source>
        <dbReference type="EMBL" id="KAL3879226.1"/>
    </source>
</evidence>
<dbReference type="GO" id="GO:0008270">
    <property type="term" value="F:zinc ion binding"/>
    <property type="evidence" value="ECO:0007669"/>
    <property type="project" value="UniProtKB-KW"/>
</dbReference>
<keyword evidence="3" id="KW-0862">Zinc</keyword>
<dbReference type="PROSITE" id="PS50119">
    <property type="entry name" value="ZF_BBOX"/>
    <property type="match status" value="1"/>
</dbReference>
<gene>
    <name evidence="7" type="ORF">ACJMK2_031532</name>
</gene>
<keyword evidence="8" id="KW-1185">Reference proteome</keyword>
<feature type="domain" description="RING-type" evidence="5">
    <location>
        <begin position="10"/>
        <end position="50"/>
    </location>
</feature>
<dbReference type="Gene3D" id="3.30.160.60">
    <property type="entry name" value="Classic Zinc Finger"/>
    <property type="match status" value="1"/>
</dbReference>
<feature type="non-terminal residue" evidence="7">
    <location>
        <position position="310"/>
    </location>
</feature>
<dbReference type="Pfam" id="PF15227">
    <property type="entry name" value="zf-C3HC4_4"/>
    <property type="match status" value="1"/>
</dbReference>
<comment type="caution">
    <text evidence="7">The sequence shown here is derived from an EMBL/GenBank/DDBJ whole genome shotgun (WGS) entry which is preliminary data.</text>
</comment>
<evidence type="ECO:0000259" key="5">
    <source>
        <dbReference type="PROSITE" id="PS50089"/>
    </source>
</evidence>
<dbReference type="PANTHER" id="PTHR25462">
    <property type="entry name" value="BONUS, ISOFORM C-RELATED"/>
    <property type="match status" value="1"/>
</dbReference>
<dbReference type="PANTHER" id="PTHR25462:SF296">
    <property type="entry name" value="MEIOTIC P26, ISOFORM F"/>
    <property type="match status" value="1"/>
</dbReference>